<keyword evidence="6" id="KW-0804">Transcription</keyword>
<dbReference type="CDD" id="cd19937">
    <property type="entry name" value="REC_OmpR_BsPhoP-like"/>
    <property type="match status" value="1"/>
</dbReference>
<gene>
    <name evidence="12" type="ORF">LX24_01275</name>
</gene>
<dbReference type="FunFam" id="1.10.10.10:FF:000018">
    <property type="entry name" value="DNA-binding response regulator ResD"/>
    <property type="match status" value="1"/>
</dbReference>
<dbReference type="Pfam" id="PF00486">
    <property type="entry name" value="Trans_reg_C"/>
    <property type="match status" value="1"/>
</dbReference>
<evidence type="ECO:0000256" key="8">
    <source>
        <dbReference type="PROSITE-ProRule" id="PRU00169"/>
    </source>
</evidence>
<dbReference type="PROSITE" id="PS51755">
    <property type="entry name" value="OMPR_PHOB"/>
    <property type="match status" value="1"/>
</dbReference>
<name>A0A5S4ZUI9_9FIRM</name>
<dbReference type="AlphaFoldDB" id="A0A5S4ZUI9"/>
<feature type="domain" description="OmpR/PhoB-type" evidence="11">
    <location>
        <begin position="138"/>
        <end position="237"/>
    </location>
</feature>
<sequence length="242" mass="27872">MILLPRILVVDDEKNIVELIKFNLEREGFQVIAAYDGLEAVKEAQSKMPDLIILDVMLPRMDGLEVCRKLNHNSATRNIPIIMLSAKGDELDKILGLEIGADDYVTKPFSPRELVARVKARLRRVQSGPANNSREARGARMVRGRLIIDQERFEVLVDGERQDLTPKEFELLRFIASEPGKVFSRDHLLEKIWGYDFAGDSRTVDVHIRHLRQKLEKYNGMDQYIETVRGVGYRFREVPGEW</sequence>
<evidence type="ECO:0000259" key="10">
    <source>
        <dbReference type="PROSITE" id="PS50110"/>
    </source>
</evidence>
<dbReference type="SUPFAM" id="SSF52172">
    <property type="entry name" value="CheY-like"/>
    <property type="match status" value="1"/>
</dbReference>
<organism evidence="12 13">
    <name type="scientific">Desulfallas thermosapovorans DSM 6562</name>
    <dbReference type="NCBI Taxonomy" id="1121431"/>
    <lineage>
        <taxon>Bacteria</taxon>
        <taxon>Bacillati</taxon>
        <taxon>Bacillota</taxon>
        <taxon>Clostridia</taxon>
        <taxon>Eubacteriales</taxon>
        <taxon>Desulfallaceae</taxon>
        <taxon>Desulfallas</taxon>
    </lineage>
</organism>
<dbReference type="Proteomes" id="UP000323166">
    <property type="component" value="Unassembled WGS sequence"/>
</dbReference>
<dbReference type="Gene3D" id="3.40.50.2300">
    <property type="match status" value="1"/>
</dbReference>
<dbReference type="SMART" id="SM00448">
    <property type="entry name" value="REC"/>
    <property type="match status" value="1"/>
</dbReference>
<dbReference type="InterPro" id="IPR016032">
    <property type="entry name" value="Sig_transdc_resp-reg_C-effctor"/>
</dbReference>
<keyword evidence="3" id="KW-0902">Two-component regulatory system</keyword>
<dbReference type="GO" id="GO:0005829">
    <property type="term" value="C:cytosol"/>
    <property type="evidence" value="ECO:0007669"/>
    <property type="project" value="TreeGrafter"/>
</dbReference>
<dbReference type="GO" id="GO:0032993">
    <property type="term" value="C:protein-DNA complex"/>
    <property type="evidence" value="ECO:0007669"/>
    <property type="project" value="TreeGrafter"/>
</dbReference>
<feature type="domain" description="Response regulatory" evidence="10">
    <location>
        <begin position="6"/>
        <end position="122"/>
    </location>
</feature>
<dbReference type="SMART" id="SM00862">
    <property type="entry name" value="Trans_reg_C"/>
    <property type="match status" value="1"/>
</dbReference>
<evidence type="ECO:0000256" key="7">
    <source>
        <dbReference type="ARBA" id="ARBA00024867"/>
    </source>
</evidence>
<keyword evidence="4" id="KW-0805">Transcription regulation</keyword>
<dbReference type="GO" id="GO:0000976">
    <property type="term" value="F:transcription cis-regulatory region binding"/>
    <property type="evidence" value="ECO:0007669"/>
    <property type="project" value="TreeGrafter"/>
</dbReference>
<evidence type="ECO:0000256" key="5">
    <source>
        <dbReference type="ARBA" id="ARBA00023125"/>
    </source>
</evidence>
<feature type="modified residue" description="4-aspartylphosphate" evidence="8">
    <location>
        <position position="55"/>
    </location>
</feature>
<proteinExistence type="predicted"/>
<dbReference type="SUPFAM" id="SSF46894">
    <property type="entry name" value="C-terminal effector domain of the bipartite response regulators"/>
    <property type="match status" value="1"/>
</dbReference>
<evidence type="ECO:0000256" key="4">
    <source>
        <dbReference type="ARBA" id="ARBA00023015"/>
    </source>
</evidence>
<keyword evidence="5 9" id="KW-0238">DNA-binding</keyword>
<dbReference type="InterPro" id="IPR039420">
    <property type="entry name" value="WalR-like"/>
</dbReference>
<evidence type="ECO:0000256" key="3">
    <source>
        <dbReference type="ARBA" id="ARBA00023012"/>
    </source>
</evidence>
<evidence type="ECO:0000313" key="12">
    <source>
        <dbReference type="EMBL" id="TYO95885.1"/>
    </source>
</evidence>
<dbReference type="GO" id="GO:0006355">
    <property type="term" value="P:regulation of DNA-templated transcription"/>
    <property type="evidence" value="ECO:0007669"/>
    <property type="project" value="InterPro"/>
</dbReference>
<dbReference type="Gene3D" id="6.10.250.690">
    <property type="match status" value="1"/>
</dbReference>
<dbReference type="InterPro" id="IPR011006">
    <property type="entry name" value="CheY-like_superfamily"/>
</dbReference>
<evidence type="ECO:0000256" key="6">
    <source>
        <dbReference type="ARBA" id="ARBA00023163"/>
    </source>
</evidence>
<dbReference type="PROSITE" id="PS50110">
    <property type="entry name" value="RESPONSE_REGULATORY"/>
    <property type="match status" value="1"/>
</dbReference>
<dbReference type="PANTHER" id="PTHR48111">
    <property type="entry name" value="REGULATOR OF RPOS"/>
    <property type="match status" value="1"/>
</dbReference>
<dbReference type="CDD" id="cd00383">
    <property type="entry name" value="trans_reg_C"/>
    <property type="match status" value="1"/>
</dbReference>
<keyword evidence="2 8" id="KW-0597">Phosphoprotein</keyword>
<dbReference type="InterPro" id="IPR001867">
    <property type="entry name" value="OmpR/PhoB-type_DNA-bd"/>
</dbReference>
<evidence type="ECO:0000256" key="9">
    <source>
        <dbReference type="PROSITE-ProRule" id="PRU01091"/>
    </source>
</evidence>
<accession>A0A5S4ZUI9</accession>
<dbReference type="Pfam" id="PF00072">
    <property type="entry name" value="Response_reg"/>
    <property type="match status" value="1"/>
</dbReference>
<evidence type="ECO:0000259" key="11">
    <source>
        <dbReference type="PROSITE" id="PS51755"/>
    </source>
</evidence>
<keyword evidence="13" id="KW-1185">Reference proteome</keyword>
<dbReference type="PANTHER" id="PTHR48111:SF40">
    <property type="entry name" value="PHOSPHATE REGULON TRANSCRIPTIONAL REGULATORY PROTEIN PHOB"/>
    <property type="match status" value="1"/>
</dbReference>
<evidence type="ECO:0000256" key="2">
    <source>
        <dbReference type="ARBA" id="ARBA00022553"/>
    </source>
</evidence>
<dbReference type="InterPro" id="IPR036388">
    <property type="entry name" value="WH-like_DNA-bd_sf"/>
</dbReference>
<protein>
    <recommendedName>
        <fullName evidence="1">Stage 0 sporulation protein A homolog</fullName>
    </recommendedName>
</protein>
<dbReference type="GO" id="GO:0000156">
    <property type="term" value="F:phosphorelay response regulator activity"/>
    <property type="evidence" value="ECO:0007669"/>
    <property type="project" value="TreeGrafter"/>
</dbReference>
<dbReference type="FunFam" id="3.40.50.2300:FF:000001">
    <property type="entry name" value="DNA-binding response regulator PhoB"/>
    <property type="match status" value="1"/>
</dbReference>
<dbReference type="InterPro" id="IPR001789">
    <property type="entry name" value="Sig_transdc_resp-reg_receiver"/>
</dbReference>
<dbReference type="Gene3D" id="1.10.10.10">
    <property type="entry name" value="Winged helix-like DNA-binding domain superfamily/Winged helix DNA-binding domain"/>
    <property type="match status" value="1"/>
</dbReference>
<dbReference type="EMBL" id="VNHM01000006">
    <property type="protein sequence ID" value="TYO95885.1"/>
    <property type="molecule type" value="Genomic_DNA"/>
</dbReference>
<reference evidence="12 13" key="1">
    <citation type="submission" date="2019-07" db="EMBL/GenBank/DDBJ databases">
        <title>Genomic Encyclopedia of Type Strains, Phase I: the one thousand microbial genomes (KMG-I) project.</title>
        <authorList>
            <person name="Kyrpides N."/>
        </authorList>
    </citation>
    <scope>NUCLEOTIDE SEQUENCE [LARGE SCALE GENOMIC DNA]</scope>
    <source>
        <strain evidence="12 13">DSM 6562</strain>
    </source>
</reference>
<feature type="DNA-binding region" description="OmpR/PhoB-type" evidence="9">
    <location>
        <begin position="138"/>
        <end position="237"/>
    </location>
</feature>
<evidence type="ECO:0000313" key="13">
    <source>
        <dbReference type="Proteomes" id="UP000323166"/>
    </source>
</evidence>
<comment type="caution">
    <text evidence="12">The sequence shown here is derived from an EMBL/GenBank/DDBJ whole genome shotgun (WGS) entry which is preliminary data.</text>
</comment>
<comment type="function">
    <text evidence="7">May play the central regulatory role in sporulation. It may be an element of the effector pathway responsible for the activation of sporulation genes in response to nutritional stress. Spo0A may act in concert with spo0H (a sigma factor) to control the expression of some genes that are critical to the sporulation process.</text>
</comment>
<evidence type="ECO:0000256" key="1">
    <source>
        <dbReference type="ARBA" id="ARBA00018672"/>
    </source>
</evidence>